<dbReference type="Gene3D" id="3.90.1720.10">
    <property type="entry name" value="endopeptidase domain like (from Nostoc punctiforme)"/>
    <property type="match status" value="1"/>
</dbReference>
<evidence type="ECO:0000313" key="9">
    <source>
        <dbReference type="Proteomes" id="UP000182034"/>
    </source>
</evidence>
<evidence type="ECO:0000256" key="5">
    <source>
        <dbReference type="ARBA" id="ARBA00022807"/>
    </source>
</evidence>
<dbReference type="InterPro" id="IPR000064">
    <property type="entry name" value="NLP_P60_dom"/>
</dbReference>
<dbReference type="AlphaFoldDB" id="A0A1K2IRJ8"/>
<dbReference type="EMBL" id="FPKW01000008">
    <property type="protein sequence ID" value="SFZ95065.1"/>
    <property type="molecule type" value="Genomic_DNA"/>
</dbReference>
<dbReference type="PROSITE" id="PS51257">
    <property type="entry name" value="PROKAR_LIPOPROTEIN"/>
    <property type="match status" value="1"/>
</dbReference>
<feature type="domain" description="NlpC/P60" evidence="7">
    <location>
        <begin position="91"/>
        <end position="217"/>
    </location>
</feature>
<dbReference type="InterPro" id="IPR038765">
    <property type="entry name" value="Papain-like_cys_pep_sf"/>
</dbReference>
<keyword evidence="3 6" id="KW-0732">Signal</keyword>
<keyword evidence="2" id="KW-0645">Protease</keyword>
<evidence type="ECO:0000256" key="2">
    <source>
        <dbReference type="ARBA" id="ARBA00022670"/>
    </source>
</evidence>
<keyword evidence="5" id="KW-0788">Thiol protease</keyword>
<feature type="signal peptide" evidence="6">
    <location>
        <begin position="1"/>
        <end position="21"/>
    </location>
</feature>
<dbReference type="GO" id="GO:0008234">
    <property type="term" value="F:cysteine-type peptidase activity"/>
    <property type="evidence" value="ECO:0007669"/>
    <property type="project" value="UniProtKB-KW"/>
</dbReference>
<evidence type="ECO:0000256" key="3">
    <source>
        <dbReference type="ARBA" id="ARBA00022729"/>
    </source>
</evidence>
<evidence type="ECO:0000256" key="1">
    <source>
        <dbReference type="ARBA" id="ARBA00007074"/>
    </source>
</evidence>
<reference evidence="9" key="1">
    <citation type="submission" date="2016-10" db="EMBL/GenBank/DDBJ databases">
        <authorList>
            <person name="Varghese N."/>
            <person name="Submissions S."/>
        </authorList>
    </citation>
    <scope>NUCLEOTIDE SEQUENCE [LARGE SCALE GENOMIC DNA]</scope>
    <source>
        <strain evidence="9">SUR2</strain>
    </source>
</reference>
<dbReference type="STRING" id="1612149.SAMN05216324_108126"/>
<protein>
    <submittedName>
        <fullName evidence="8">Lipoprotein Spr</fullName>
    </submittedName>
</protein>
<dbReference type="InterPro" id="IPR052062">
    <property type="entry name" value="Murein_DD/LD_carboxypeptidase"/>
</dbReference>
<accession>A0A1K2IRJ8</accession>
<name>A0A1K2IRJ8_9FLAO</name>
<dbReference type="SUPFAM" id="SSF54001">
    <property type="entry name" value="Cysteine proteinases"/>
    <property type="match status" value="1"/>
</dbReference>
<dbReference type="Pfam" id="PF00877">
    <property type="entry name" value="NLPC_P60"/>
    <property type="match status" value="1"/>
</dbReference>
<keyword evidence="4" id="KW-0378">Hydrolase</keyword>
<organism evidence="8 9">
    <name type="scientific">Chryseobacterium limigenitum</name>
    <dbReference type="NCBI Taxonomy" id="1612149"/>
    <lineage>
        <taxon>Bacteria</taxon>
        <taxon>Pseudomonadati</taxon>
        <taxon>Bacteroidota</taxon>
        <taxon>Flavobacteriia</taxon>
        <taxon>Flavobacteriales</taxon>
        <taxon>Weeksellaceae</taxon>
        <taxon>Chryseobacterium group</taxon>
        <taxon>Chryseobacterium</taxon>
    </lineage>
</organism>
<keyword evidence="9" id="KW-1185">Reference proteome</keyword>
<comment type="similarity">
    <text evidence="1">Belongs to the peptidase C40 family.</text>
</comment>
<proteinExistence type="inferred from homology"/>
<evidence type="ECO:0000256" key="4">
    <source>
        <dbReference type="ARBA" id="ARBA00022801"/>
    </source>
</evidence>
<gene>
    <name evidence="8" type="ORF">SAMN05216324_108126</name>
</gene>
<sequence>MYMKKRVLSYLVALVSTVSLQSCVTNYVVSKPATYSKEYKTDAKLASLDTNKMEQDKQRLINSFLAEKAASIANAKNSIKNAGIAKVVKYNKTIDNILTEAETYLGTPYRYGGMTRNGIDCSAFVLSVFGAAAGLSLPRVAASQAQEGEKIEKENLQKGDLIFFSHGRRISHVGIVESVSEEGEIKFIHAATSKGVMISSLNDSYWGPKFRFAKRIINENGEAYNNLAATTATTATSF</sequence>
<evidence type="ECO:0000259" key="7">
    <source>
        <dbReference type="PROSITE" id="PS51935"/>
    </source>
</evidence>
<dbReference type="PANTHER" id="PTHR47360">
    <property type="entry name" value="MUREIN DD-ENDOPEPTIDASE MEPS/MUREIN LD-CARBOXYPEPTIDASE"/>
    <property type="match status" value="1"/>
</dbReference>
<dbReference type="PROSITE" id="PS51935">
    <property type="entry name" value="NLPC_P60"/>
    <property type="match status" value="1"/>
</dbReference>
<evidence type="ECO:0000313" key="8">
    <source>
        <dbReference type="EMBL" id="SFZ95065.1"/>
    </source>
</evidence>
<evidence type="ECO:0000256" key="6">
    <source>
        <dbReference type="SAM" id="SignalP"/>
    </source>
</evidence>
<feature type="chain" id="PRO_5009678671" evidence="6">
    <location>
        <begin position="22"/>
        <end position="238"/>
    </location>
</feature>
<dbReference type="PANTHER" id="PTHR47360:SF1">
    <property type="entry name" value="ENDOPEPTIDASE NLPC-RELATED"/>
    <property type="match status" value="1"/>
</dbReference>
<dbReference type="Proteomes" id="UP000182034">
    <property type="component" value="Unassembled WGS sequence"/>
</dbReference>
<keyword evidence="8" id="KW-0449">Lipoprotein</keyword>
<dbReference type="GO" id="GO:0006508">
    <property type="term" value="P:proteolysis"/>
    <property type="evidence" value="ECO:0007669"/>
    <property type="project" value="UniProtKB-KW"/>
</dbReference>